<dbReference type="AlphaFoldDB" id="A0A6A5V175"/>
<proteinExistence type="predicted"/>
<evidence type="ECO:0000313" key="4">
    <source>
        <dbReference type="Proteomes" id="UP000800036"/>
    </source>
</evidence>
<dbReference type="PANTHER" id="PTHR43792">
    <property type="entry name" value="GNAT FAMILY, PUTATIVE (AFU_ORTHOLOGUE AFUA_3G00765)-RELATED-RELATED"/>
    <property type="match status" value="1"/>
</dbReference>
<sequence>MSPPTKELIETERLRLIRISDTSLSGDHLKWFHANWVDPVATSWSLHGKCNTLEESQAWFTERLEKYDAITYIIFARFSADGAELPFPGEVLGNMGLRTPAQGAELPPFSRTSVAPTSDQTPTDPSTPPLSDLEHSKPINLRSLGYTFLQKAWGKGYATEAGRAVLEAYREGTREAREKGDEVYYIEATWGPGNPASGKVLGKLGFRTIGYKEKDRVWLAGDWRYGYNVSGLYV</sequence>
<keyword evidence="4" id="KW-1185">Reference proteome</keyword>
<name>A0A6A5V175_9PLEO</name>
<dbReference type="Pfam" id="PF13302">
    <property type="entry name" value="Acetyltransf_3"/>
    <property type="match status" value="1"/>
</dbReference>
<dbReference type="InterPro" id="IPR016181">
    <property type="entry name" value="Acyl_CoA_acyltransferase"/>
</dbReference>
<dbReference type="InterPro" id="IPR051531">
    <property type="entry name" value="N-acetyltransferase"/>
</dbReference>
<feature type="region of interest" description="Disordered" evidence="1">
    <location>
        <begin position="96"/>
        <end position="136"/>
    </location>
</feature>
<evidence type="ECO:0000313" key="3">
    <source>
        <dbReference type="EMBL" id="KAF1969802.1"/>
    </source>
</evidence>
<dbReference type="EMBL" id="ML976706">
    <property type="protein sequence ID" value="KAF1969802.1"/>
    <property type="molecule type" value="Genomic_DNA"/>
</dbReference>
<dbReference type="Gene3D" id="3.40.630.30">
    <property type="match status" value="1"/>
</dbReference>
<feature type="domain" description="N-acetyltransferase" evidence="2">
    <location>
        <begin position="28"/>
        <end position="207"/>
    </location>
</feature>
<accession>A0A6A5V175</accession>
<reference evidence="3" key="1">
    <citation type="journal article" date="2020" name="Stud. Mycol.">
        <title>101 Dothideomycetes genomes: a test case for predicting lifestyles and emergence of pathogens.</title>
        <authorList>
            <person name="Haridas S."/>
            <person name="Albert R."/>
            <person name="Binder M."/>
            <person name="Bloem J."/>
            <person name="Labutti K."/>
            <person name="Salamov A."/>
            <person name="Andreopoulos B."/>
            <person name="Baker S."/>
            <person name="Barry K."/>
            <person name="Bills G."/>
            <person name="Bluhm B."/>
            <person name="Cannon C."/>
            <person name="Castanera R."/>
            <person name="Culley D."/>
            <person name="Daum C."/>
            <person name="Ezra D."/>
            <person name="Gonzalez J."/>
            <person name="Henrissat B."/>
            <person name="Kuo A."/>
            <person name="Liang C."/>
            <person name="Lipzen A."/>
            <person name="Lutzoni F."/>
            <person name="Magnuson J."/>
            <person name="Mondo S."/>
            <person name="Nolan M."/>
            <person name="Ohm R."/>
            <person name="Pangilinan J."/>
            <person name="Park H.-J."/>
            <person name="Ramirez L."/>
            <person name="Alfaro M."/>
            <person name="Sun H."/>
            <person name="Tritt A."/>
            <person name="Yoshinaga Y."/>
            <person name="Zwiers L.-H."/>
            <person name="Turgeon B."/>
            <person name="Goodwin S."/>
            <person name="Spatafora J."/>
            <person name="Crous P."/>
            <person name="Grigoriev I."/>
        </authorList>
    </citation>
    <scope>NUCLEOTIDE SEQUENCE</scope>
    <source>
        <strain evidence="3">CBS 107.79</strain>
    </source>
</reference>
<evidence type="ECO:0000259" key="2">
    <source>
        <dbReference type="Pfam" id="PF13302"/>
    </source>
</evidence>
<dbReference type="Proteomes" id="UP000800036">
    <property type="component" value="Unassembled WGS sequence"/>
</dbReference>
<dbReference type="InterPro" id="IPR000182">
    <property type="entry name" value="GNAT_dom"/>
</dbReference>
<dbReference type="SUPFAM" id="SSF55729">
    <property type="entry name" value="Acyl-CoA N-acyltransferases (Nat)"/>
    <property type="match status" value="1"/>
</dbReference>
<dbReference type="OrthoDB" id="630895at2759"/>
<gene>
    <name evidence="3" type="ORF">BU23DRAFT_234174</name>
</gene>
<dbReference type="PANTHER" id="PTHR43792:SF1">
    <property type="entry name" value="N-ACETYLTRANSFERASE DOMAIN-CONTAINING PROTEIN"/>
    <property type="match status" value="1"/>
</dbReference>
<evidence type="ECO:0000256" key="1">
    <source>
        <dbReference type="SAM" id="MobiDB-lite"/>
    </source>
</evidence>
<organism evidence="3 4">
    <name type="scientific">Bimuria novae-zelandiae CBS 107.79</name>
    <dbReference type="NCBI Taxonomy" id="1447943"/>
    <lineage>
        <taxon>Eukaryota</taxon>
        <taxon>Fungi</taxon>
        <taxon>Dikarya</taxon>
        <taxon>Ascomycota</taxon>
        <taxon>Pezizomycotina</taxon>
        <taxon>Dothideomycetes</taxon>
        <taxon>Pleosporomycetidae</taxon>
        <taxon>Pleosporales</taxon>
        <taxon>Massarineae</taxon>
        <taxon>Didymosphaeriaceae</taxon>
        <taxon>Bimuria</taxon>
    </lineage>
</organism>
<protein>
    <recommendedName>
        <fullName evidence="2">N-acetyltransferase domain-containing protein</fullName>
    </recommendedName>
</protein>
<dbReference type="GO" id="GO:0016747">
    <property type="term" value="F:acyltransferase activity, transferring groups other than amino-acyl groups"/>
    <property type="evidence" value="ECO:0007669"/>
    <property type="project" value="InterPro"/>
</dbReference>